<dbReference type="Gene3D" id="1.10.340.70">
    <property type="match status" value="1"/>
</dbReference>
<proteinExistence type="predicted"/>
<evidence type="ECO:0000256" key="6">
    <source>
        <dbReference type="ARBA" id="ARBA00022750"/>
    </source>
</evidence>
<keyword evidence="8" id="KW-0378">Hydrolase</keyword>
<evidence type="ECO:0000256" key="2">
    <source>
        <dbReference type="ARBA" id="ARBA00022679"/>
    </source>
</evidence>
<keyword evidence="10" id="KW-0229">DNA integration</keyword>
<dbReference type="InterPro" id="IPR012337">
    <property type="entry name" value="RNaseH-like_sf"/>
</dbReference>
<dbReference type="Gene3D" id="2.40.70.10">
    <property type="entry name" value="Acid Proteases"/>
    <property type="match status" value="1"/>
</dbReference>
<keyword evidence="4" id="KW-0540">Nuclease</keyword>
<keyword evidence="2" id="KW-0808">Transferase</keyword>
<dbReference type="Pfam" id="PF13975">
    <property type="entry name" value="gag-asp_proteas"/>
    <property type="match status" value="1"/>
</dbReference>
<dbReference type="InterPro" id="IPR016197">
    <property type="entry name" value="Chromo-like_dom_sf"/>
</dbReference>
<dbReference type="GO" id="GO:0006310">
    <property type="term" value="P:DNA recombination"/>
    <property type="evidence" value="ECO:0007669"/>
    <property type="project" value="UniProtKB-KW"/>
</dbReference>
<evidence type="ECO:0000259" key="18">
    <source>
        <dbReference type="PROSITE" id="PS50994"/>
    </source>
</evidence>
<dbReference type="PROSITE" id="PS50994">
    <property type="entry name" value="INTEGRASE"/>
    <property type="match status" value="2"/>
</dbReference>
<keyword evidence="13" id="KW-0238">DNA-binding</keyword>
<dbReference type="InterPro" id="IPR056924">
    <property type="entry name" value="SH3_Tf2-1"/>
</dbReference>
<feature type="region of interest" description="Disordered" evidence="17">
    <location>
        <begin position="1530"/>
        <end position="1574"/>
    </location>
</feature>
<evidence type="ECO:0000256" key="4">
    <source>
        <dbReference type="ARBA" id="ARBA00022722"/>
    </source>
</evidence>
<evidence type="ECO:0000313" key="19">
    <source>
        <dbReference type="EMBL" id="SPC77178.1"/>
    </source>
</evidence>
<keyword evidence="9" id="KW-0460">Magnesium</keyword>
<dbReference type="InterPro" id="IPR050951">
    <property type="entry name" value="Retrovirus_Pol_polyprotein"/>
</dbReference>
<evidence type="ECO:0000256" key="3">
    <source>
        <dbReference type="ARBA" id="ARBA00022695"/>
    </source>
</evidence>
<dbReference type="InterPro" id="IPR043502">
    <property type="entry name" value="DNA/RNA_pol_sf"/>
</dbReference>
<reference evidence="19" key="1">
    <citation type="submission" date="2018-02" db="EMBL/GenBank/DDBJ databases">
        <authorList>
            <person name="Cohen D.B."/>
            <person name="Kent A.D."/>
        </authorList>
    </citation>
    <scope>NUCLEOTIDE SEQUENCE</scope>
</reference>
<dbReference type="InterPro" id="IPR000477">
    <property type="entry name" value="RT_dom"/>
</dbReference>
<dbReference type="CDD" id="cd09274">
    <property type="entry name" value="RNase_HI_RT_Ty3"/>
    <property type="match status" value="1"/>
</dbReference>
<name>A0A2N9EQT6_FAGSY</name>
<dbReference type="SUPFAM" id="SSF56672">
    <property type="entry name" value="DNA/RNA polymerases"/>
    <property type="match status" value="1"/>
</dbReference>
<dbReference type="GO" id="GO:0004519">
    <property type="term" value="F:endonuclease activity"/>
    <property type="evidence" value="ECO:0007669"/>
    <property type="project" value="UniProtKB-KW"/>
</dbReference>
<dbReference type="InterPro" id="IPR041577">
    <property type="entry name" value="RT_RNaseH_2"/>
</dbReference>
<feature type="region of interest" description="Disordered" evidence="17">
    <location>
        <begin position="344"/>
        <end position="364"/>
    </location>
</feature>
<dbReference type="InterPro" id="IPR041588">
    <property type="entry name" value="Integrase_H2C2"/>
</dbReference>
<dbReference type="SUPFAM" id="SSF53098">
    <property type="entry name" value="Ribonuclease H-like"/>
    <property type="match status" value="2"/>
</dbReference>
<feature type="coiled-coil region" evidence="16">
    <location>
        <begin position="420"/>
        <end position="452"/>
    </location>
</feature>
<evidence type="ECO:0000256" key="11">
    <source>
        <dbReference type="ARBA" id="ARBA00022918"/>
    </source>
</evidence>
<keyword evidence="7" id="KW-0255">Endonuclease</keyword>
<evidence type="ECO:0000256" key="10">
    <source>
        <dbReference type="ARBA" id="ARBA00022908"/>
    </source>
</evidence>
<dbReference type="Pfam" id="PF17919">
    <property type="entry name" value="RT_RNaseH_2"/>
    <property type="match status" value="1"/>
</dbReference>
<evidence type="ECO:0000256" key="16">
    <source>
        <dbReference type="SAM" id="Coils"/>
    </source>
</evidence>
<accession>A0A2N9EQT6</accession>
<evidence type="ECO:0000256" key="5">
    <source>
        <dbReference type="ARBA" id="ARBA00022723"/>
    </source>
</evidence>
<dbReference type="CDD" id="cd00303">
    <property type="entry name" value="retropepsin_like"/>
    <property type="match status" value="1"/>
</dbReference>
<evidence type="ECO:0000256" key="14">
    <source>
        <dbReference type="ARBA" id="ARBA00023172"/>
    </source>
</evidence>
<evidence type="ECO:0000256" key="15">
    <source>
        <dbReference type="ARBA" id="ARBA00023268"/>
    </source>
</evidence>
<keyword evidence="14" id="KW-0233">DNA recombination</keyword>
<evidence type="ECO:0000256" key="17">
    <source>
        <dbReference type="SAM" id="MobiDB-lite"/>
    </source>
</evidence>
<dbReference type="CDD" id="cd01647">
    <property type="entry name" value="RT_LTR"/>
    <property type="match status" value="1"/>
</dbReference>
<dbReference type="InterPro" id="IPR001584">
    <property type="entry name" value="Integrase_cat-core"/>
</dbReference>
<dbReference type="GO" id="GO:0003964">
    <property type="term" value="F:RNA-directed DNA polymerase activity"/>
    <property type="evidence" value="ECO:0007669"/>
    <property type="project" value="UniProtKB-KW"/>
</dbReference>
<dbReference type="InterPro" id="IPR043128">
    <property type="entry name" value="Rev_trsase/Diguanyl_cyclase"/>
</dbReference>
<dbReference type="EMBL" id="OIVN01000258">
    <property type="protein sequence ID" value="SPC77178.1"/>
    <property type="molecule type" value="Genomic_DNA"/>
</dbReference>
<dbReference type="Pfam" id="PF00078">
    <property type="entry name" value="RVT_1"/>
    <property type="match status" value="1"/>
</dbReference>
<evidence type="ECO:0000256" key="12">
    <source>
        <dbReference type="ARBA" id="ARBA00022932"/>
    </source>
</evidence>
<dbReference type="GO" id="GO:0004190">
    <property type="term" value="F:aspartic-type endopeptidase activity"/>
    <property type="evidence" value="ECO:0007669"/>
    <property type="project" value="UniProtKB-KW"/>
</dbReference>
<dbReference type="Pfam" id="PF17921">
    <property type="entry name" value="Integrase_H2C2"/>
    <property type="match status" value="1"/>
</dbReference>
<feature type="compositionally biased region" description="Acidic residues" evidence="17">
    <location>
        <begin position="2052"/>
        <end position="2068"/>
    </location>
</feature>
<dbReference type="GO" id="GO:0003887">
    <property type="term" value="F:DNA-directed DNA polymerase activity"/>
    <property type="evidence" value="ECO:0007669"/>
    <property type="project" value="UniProtKB-KW"/>
</dbReference>
<evidence type="ECO:0000256" key="7">
    <source>
        <dbReference type="ARBA" id="ARBA00022759"/>
    </source>
</evidence>
<feature type="region of interest" description="Disordered" evidence="17">
    <location>
        <begin position="2052"/>
        <end position="2080"/>
    </location>
</feature>
<evidence type="ECO:0000256" key="1">
    <source>
        <dbReference type="ARBA" id="ARBA00022670"/>
    </source>
</evidence>
<dbReference type="Pfam" id="PF14223">
    <property type="entry name" value="Retrotran_gag_2"/>
    <property type="match status" value="1"/>
</dbReference>
<evidence type="ECO:0000256" key="13">
    <source>
        <dbReference type="ARBA" id="ARBA00023125"/>
    </source>
</evidence>
<dbReference type="CDD" id="cd09272">
    <property type="entry name" value="RNase_HI_RT_Ty1"/>
    <property type="match status" value="1"/>
</dbReference>
<feature type="domain" description="Integrase catalytic" evidence="18">
    <location>
        <begin position="1915"/>
        <end position="2010"/>
    </location>
</feature>
<dbReference type="Pfam" id="PF00665">
    <property type="entry name" value="rve"/>
    <property type="match status" value="1"/>
</dbReference>
<dbReference type="InterPro" id="IPR057670">
    <property type="entry name" value="SH3_retrovirus"/>
</dbReference>
<keyword evidence="1" id="KW-0645">Protease</keyword>
<evidence type="ECO:0000256" key="8">
    <source>
        <dbReference type="ARBA" id="ARBA00022801"/>
    </source>
</evidence>
<feature type="region of interest" description="Disordered" evidence="17">
    <location>
        <begin position="167"/>
        <end position="212"/>
    </location>
</feature>
<organism evidence="19">
    <name type="scientific">Fagus sylvatica</name>
    <name type="common">Beechnut</name>
    <dbReference type="NCBI Taxonomy" id="28930"/>
    <lineage>
        <taxon>Eukaryota</taxon>
        <taxon>Viridiplantae</taxon>
        <taxon>Streptophyta</taxon>
        <taxon>Embryophyta</taxon>
        <taxon>Tracheophyta</taxon>
        <taxon>Spermatophyta</taxon>
        <taxon>Magnoliopsida</taxon>
        <taxon>eudicotyledons</taxon>
        <taxon>Gunneridae</taxon>
        <taxon>Pentapetalae</taxon>
        <taxon>rosids</taxon>
        <taxon>fabids</taxon>
        <taxon>Fagales</taxon>
        <taxon>Fagaceae</taxon>
        <taxon>Fagus</taxon>
    </lineage>
</organism>
<sequence length="2258" mass="256487">MVETRASQIAVLEKNMQKFQQQVDDHTGSIEGLHLKVDGLEAGVAEIRAMMQEVMKRLPVAPREAHGVPLGAEVRNAMPMRPLNQDFRVRANQPRVGMQTGEFFENGQNEPILGEFGDPIEERRNEARKAAWAGQQAQFEPHAAPPRHGMHFGDPREEQWGLNDQDEAWFDPGGGRQARERPRQYQGAHHRDPYWQEQDGPPWNQGRARDPRPMKLDFPRFKGGDPTAWVYRALQYFHYYQVPEPEKVMHASYHLDEEALVWFQDCEHELHGWNDFVRAIQISQFESTSNRVRDLSDMHKLSCFMSGMKDEIRLAVKMQGPRNLGEAYALAKIQEEYLTTVKRSTRPTYEPSRGSWVQSQAQQGAARVENKSGDSKQFSARPSMPVQRLTPMQMSERRKKGLCYNCDERWSSDHRCKNRKLYLMEEVEDEEAELIEIEEEEVEAELEDEKAEITLCALLGSTSPSTMRVIAILNGQKTVVLLDTGSTHNFMDETLAKTLKLPIDVESNFGVRVANGQVIRTLGECKEVKFKMQGLHLKLTFNLLELGGCGIVLGTQWLSTLGVISWDFKNLVMGFMHEGKQVWLQGLKEKPNLIQGSKDFKGKATMKGLLLQIMPCELASIQEEICAPIRELVEEFPQVFEEPEGLPPKRNHEHQILLKQGVPPHFQRPYRYPHYQKTEIEKIVQDLLDSGCVRPSQSPFASPVLLVRKADGSWRMCVDYRGLNKETVKDKFPIPVVDELLDELQGAVVFSKLDLRSGYHQIRMREEDIEKTAFKTHEGHYDKGLEEHTAHLKTVLQILALHQLYAKMSKCVFATSEVEYLGHIISGEGVKTDPKKIAAMVDWPIPKSLKALRGFLGLTGYYRKFIKGYGQIASPLTSLLKKDAFLWSEKAEKAFEELKAAVSQPPVLALPDFSKTFVIECDASGFGMGAVLMQDGRPLAYYSQALKGKNLFLSTYEKELLALVLSVKKWRPYLFATIFTIKTDQQSLKHILEQRVGTPMQQKWISKLLGYHFVVEYKQGKENKEDTDLKTEVEKETAYLQAQTQGHLCAISFPSPTWLDDLRASYEEDEELKSLVSRLQASGEGEGHYTLNQGLLLYKDRFCIGKESGMKIKVLAMIHDSPLGGHSGYLKSLHRAKKDWFWHGMKKDIKAYIRGCDTCQRLKHETSKPAGLLQPLAIPPRPWHSISMDFVEGLPTSRKQNVILVIVDRFTKYVHFISLSHPYTASKVAALFLQHVFKLHGLPSSIVSDRDTVFTSLFWEELFRRQGVDLAMSSSYHPQSDGQTEVVNKSLEHYLRAFAADKPSLWVEWLPLAEYWFNTNYHTSTKLSPFEALYGYLPPRLIEFVPGLTRVAAVEDLLEHRQQVVGLLEHNLVAAQARMKQQADKHRSEREFEVGDWVFLRLQPFRQKSMRKKLGKLSPKFYGPYKVIQRVGMVAYKLELPEEACIHPVFHVSCLKAKLGKTITPISRLPPTDALGHLAPQPAKILETRTIKKRRLPAVTEVLVQWEEGDPDDATWELLFKLQEDYPHLVGKATTGPPPDRPSPHRLTPAAAAAARSRHAPTPAAGSRRSGSALRSGALPLFSPSSIISLKYPKNAHDALMFPLSLLIKLLVETMAINASIATVGLVKFDGTGNFGLWQRRVKDLLVQQGLVKALYGKTKKSEKMTDDEWEELDMKALSTIRLLLADEVMYDVMEENSTAGIWLNLEKRYMSKSLTNKLHLKQKLYGLKMTEGADLRQHINTFKQIISDMLRIDIKFEDEDKAMMLLTSLPASYEHLVTTLLYGKETLELEEISGALLDHYQQKHKNSAESSGEGLVGHIKRDCPEWNKGKEEFSTFVNIVVDSESDGDMLSVSSSTDGQKISSNVYKLLGNTILGGVAAVTESEDDDTLLWHMRLGHMSDREVENQTGRKIKCLRTNNDTKYRDGDFLKFCKKHGIKRHFTVRKTPQQNGVTERLNRTSTKTARCLRLNAEFPKIFWMEAVDMACYIINRSPKVALDGKVAEEVKTGQNSIPKSKKCIFLGFKKGVKGYKLWDPVAQKGGDQQGCSVELDELESQTDEEPYSNDQEQDSTRSDRPKRNIRPSVRYSFEDVVSYALLTSSKDPSTFHEAIESSEKDKWMEAMMEENELKSLLHKEFEMKDLGAAKKILGMEIRKDKEARKLWLSQKTTLGRLNLAHAVSTVSRDYVDADYAGEMDDRRSTTSYVFTLSRGPICWKSTLQSILAMSTTEAEYMAVVEATKEALWLKGPVKELGLNQGGV</sequence>
<keyword evidence="12" id="KW-0239">DNA-directed DNA polymerase</keyword>
<dbReference type="GO" id="GO:0046872">
    <property type="term" value="F:metal ion binding"/>
    <property type="evidence" value="ECO:0007669"/>
    <property type="project" value="UniProtKB-KW"/>
</dbReference>
<keyword evidence="15" id="KW-0511">Multifunctional enzyme</keyword>
<dbReference type="GO" id="GO:0003677">
    <property type="term" value="F:DNA binding"/>
    <property type="evidence" value="ECO:0007669"/>
    <property type="project" value="UniProtKB-KW"/>
</dbReference>
<keyword evidence="5" id="KW-0479">Metal-binding</keyword>
<protein>
    <recommendedName>
        <fullName evidence="18">Integrase catalytic domain-containing protein</fullName>
    </recommendedName>
</protein>
<keyword evidence="3" id="KW-0548">Nucleotidyltransferase</keyword>
<dbReference type="InterPro" id="IPR036397">
    <property type="entry name" value="RNaseH_sf"/>
</dbReference>
<dbReference type="SUPFAM" id="SSF50630">
    <property type="entry name" value="Acid proteases"/>
    <property type="match status" value="1"/>
</dbReference>
<dbReference type="Gene3D" id="3.10.10.10">
    <property type="entry name" value="HIV Type 1 Reverse Transcriptase, subunit A, domain 1"/>
    <property type="match status" value="1"/>
</dbReference>
<feature type="domain" description="Integrase catalytic" evidence="18">
    <location>
        <begin position="1178"/>
        <end position="1337"/>
    </location>
</feature>
<dbReference type="GO" id="GO:0006508">
    <property type="term" value="P:proteolysis"/>
    <property type="evidence" value="ECO:0007669"/>
    <property type="project" value="UniProtKB-KW"/>
</dbReference>
<dbReference type="InterPro" id="IPR021109">
    <property type="entry name" value="Peptidase_aspartic_dom_sf"/>
</dbReference>
<dbReference type="SUPFAM" id="SSF54160">
    <property type="entry name" value="Chromo domain-like"/>
    <property type="match status" value="1"/>
</dbReference>
<dbReference type="Pfam" id="PF24626">
    <property type="entry name" value="SH3_Tf2-1"/>
    <property type="match status" value="1"/>
</dbReference>
<dbReference type="Gene3D" id="3.30.420.10">
    <property type="entry name" value="Ribonuclease H-like superfamily/Ribonuclease H"/>
    <property type="match status" value="2"/>
</dbReference>
<feature type="compositionally biased region" description="Basic and acidic residues" evidence="17">
    <location>
        <begin position="177"/>
        <end position="194"/>
    </location>
</feature>
<feature type="compositionally biased region" description="Low complexity" evidence="17">
    <location>
        <begin position="1545"/>
        <end position="1574"/>
    </location>
</feature>
<dbReference type="PANTHER" id="PTHR37984:SF5">
    <property type="entry name" value="PROTEIN NYNRIN-LIKE"/>
    <property type="match status" value="1"/>
</dbReference>
<dbReference type="FunFam" id="3.30.70.270:FF:000020">
    <property type="entry name" value="Transposon Tf2-6 polyprotein-like Protein"/>
    <property type="match status" value="1"/>
</dbReference>
<dbReference type="FunFam" id="3.30.420.10:FF:000032">
    <property type="entry name" value="Retrovirus-related Pol polyprotein from transposon 297-like Protein"/>
    <property type="match status" value="1"/>
</dbReference>
<keyword evidence="11" id="KW-0695">RNA-directed DNA polymerase</keyword>
<keyword evidence="6" id="KW-0064">Aspartyl protease</keyword>
<dbReference type="PANTHER" id="PTHR37984">
    <property type="entry name" value="PROTEIN CBG26694"/>
    <property type="match status" value="1"/>
</dbReference>
<dbReference type="Gene3D" id="3.30.70.270">
    <property type="match status" value="3"/>
</dbReference>
<evidence type="ECO:0000256" key="9">
    <source>
        <dbReference type="ARBA" id="ARBA00022842"/>
    </source>
</evidence>
<keyword evidence="16" id="KW-0175">Coiled coil</keyword>
<dbReference type="GO" id="GO:0015074">
    <property type="term" value="P:DNA integration"/>
    <property type="evidence" value="ECO:0007669"/>
    <property type="project" value="UniProtKB-KW"/>
</dbReference>
<dbReference type="Pfam" id="PF25597">
    <property type="entry name" value="SH3_retrovirus"/>
    <property type="match status" value="1"/>
</dbReference>
<gene>
    <name evidence="19" type="ORF">FSB_LOCUS5060</name>
</gene>
<dbReference type="Gene3D" id="3.10.20.370">
    <property type="match status" value="1"/>
</dbReference>